<protein>
    <submittedName>
        <fullName evidence="2">Prepilin-type N-terminal cleavage/methylation domain-containing protein</fullName>
    </submittedName>
</protein>
<keyword evidence="1" id="KW-0812">Transmembrane</keyword>
<evidence type="ECO:0000313" key="2">
    <source>
        <dbReference type="EMBL" id="SEK47163.1"/>
    </source>
</evidence>
<organism evidence="2 3">
    <name type="scientific">Colwellia chukchiensis</name>
    <dbReference type="NCBI Taxonomy" id="641665"/>
    <lineage>
        <taxon>Bacteria</taxon>
        <taxon>Pseudomonadati</taxon>
        <taxon>Pseudomonadota</taxon>
        <taxon>Gammaproteobacteria</taxon>
        <taxon>Alteromonadales</taxon>
        <taxon>Colwelliaceae</taxon>
        <taxon>Colwellia</taxon>
    </lineage>
</organism>
<feature type="transmembrane region" description="Helical" evidence="1">
    <location>
        <begin position="20"/>
        <end position="40"/>
    </location>
</feature>
<proteinExistence type="predicted"/>
<dbReference type="EMBL" id="FOBI01000001">
    <property type="protein sequence ID" value="SEK47163.1"/>
    <property type="molecule type" value="Genomic_DNA"/>
</dbReference>
<sequence>MSTALWQRSPQQTNKGFTLIEVLVASFILFLVISAVTMVYRGALLSSFKAERVLTFSAFVAPIAEQISMEIKAEKKEEQLQGSGTMGQLSFTWHASVNQQSKAPEQFNAGSGQMDSGNKTFKLWQVTMQLQLKNAVRNYQFNEISW</sequence>
<dbReference type="InterPro" id="IPR012902">
    <property type="entry name" value="N_methyl_site"/>
</dbReference>
<dbReference type="Pfam" id="PF07963">
    <property type="entry name" value="N_methyl"/>
    <property type="match status" value="1"/>
</dbReference>
<name>A0A1H7H9N6_9GAMM</name>
<keyword evidence="1" id="KW-1133">Transmembrane helix</keyword>
<dbReference type="RefSeq" id="WP_085282477.1">
    <property type="nucleotide sequence ID" value="NZ_FOBI01000001.1"/>
</dbReference>
<dbReference type="OrthoDB" id="6237742at2"/>
<reference evidence="3" key="1">
    <citation type="submission" date="2016-10" db="EMBL/GenBank/DDBJ databases">
        <authorList>
            <person name="Varghese N."/>
            <person name="Submissions S."/>
        </authorList>
    </citation>
    <scope>NUCLEOTIDE SEQUENCE [LARGE SCALE GENOMIC DNA]</scope>
    <source>
        <strain evidence="3">CGMCC 1.9127</strain>
    </source>
</reference>
<evidence type="ECO:0000256" key="1">
    <source>
        <dbReference type="SAM" id="Phobius"/>
    </source>
</evidence>
<dbReference type="NCBIfam" id="TIGR02532">
    <property type="entry name" value="IV_pilin_GFxxxE"/>
    <property type="match status" value="1"/>
</dbReference>
<gene>
    <name evidence="2" type="ORF">SAMN05216262_101438</name>
</gene>
<dbReference type="STRING" id="641665.GCA_002104455_00267"/>
<dbReference type="AlphaFoldDB" id="A0A1H7H9N6"/>
<keyword evidence="3" id="KW-1185">Reference proteome</keyword>
<evidence type="ECO:0000313" key="3">
    <source>
        <dbReference type="Proteomes" id="UP000199297"/>
    </source>
</evidence>
<accession>A0A1H7H9N6</accession>
<keyword evidence="1" id="KW-0472">Membrane</keyword>
<dbReference type="PROSITE" id="PS00409">
    <property type="entry name" value="PROKAR_NTER_METHYL"/>
    <property type="match status" value="1"/>
</dbReference>
<dbReference type="Proteomes" id="UP000199297">
    <property type="component" value="Unassembled WGS sequence"/>
</dbReference>